<organism evidence="5 6">
    <name type="scientific">Cohnella candidum</name>
    <dbReference type="NCBI Taxonomy" id="2674991"/>
    <lineage>
        <taxon>Bacteria</taxon>
        <taxon>Bacillati</taxon>
        <taxon>Bacillota</taxon>
        <taxon>Bacilli</taxon>
        <taxon>Bacillales</taxon>
        <taxon>Paenibacillaceae</taxon>
        <taxon>Cohnella</taxon>
    </lineage>
</organism>
<evidence type="ECO:0000256" key="2">
    <source>
        <dbReference type="ARBA" id="ARBA00022490"/>
    </source>
</evidence>
<sequence>MKKTYTVTNRLGFHVMPSKRLATAAGNFACDITLEFKGAQANPRKMIEILKLGIKCSDEVTLITEGADSEQAQAVLGELLSQEH</sequence>
<dbReference type="PANTHER" id="PTHR33705">
    <property type="entry name" value="PHOSPHOCARRIER PROTEIN HPR"/>
    <property type="match status" value="1"/>
</dbReference>
<evidence type="ECO:0000256" key="3">
    <source>
        <dbReference type="ARBA" id="ARBA00022683"/>
    </source>
</evidence>
<feature type="domain" description="HPr" evidence="4">
    <location>
        <begin position="1"/>
        <end position="84"/>
    </location>
</feature>
<dbReference type="Proteomes" id="UP000269097">
    <property type="component" value="Chromosome"/>
</dbReference>
<protein>
    <submittedName>
        <fullName evidence="5">HPr family phosphocarrier protein</fullName>
    </submittedName>
</protein>
<comment type="subcellular location">
    <subcellularLocation>
        <location evidence="1">Cytoplasm</location>
    </subcellularLocation>
</comment>
<dbReference type="InterPro" id="IPR000032">
    <property type="entry name" value="HPr-like"/>
</dbReference>
<dbReference type="Gene3D" id="3.30.1340.10">
    <property type="entry name" value="HPr-like"/>
    <property type="match status" value="1"/>
</dbReference>
<evidence type="ECO:0000313" key="6">
    <source>
        <dbReference type="Proteomes" id="UP000269097"/>
    </source>
</evidence>
<dbReference type="PRINTS" id="PR00107">
    <property type="entry name" value="PHOSPHOCPHPR"/>
</dbReference>
<keyword evidence="2" id="KW-0963">Cytoplasm</keyword>
<dbReference type="GO" id="GO:0005737">
    <property type="term" value="C:cytoplasm"/>
    <property type="evidence" value="ECO:0007669"/>
    <property type="project" value="UniProtKB-SubCell"/>
</dbReference>
<keyword evidence="6" id="KW-1185">Reference proteome</keyword>
<dbReference type="InterPro" id="IPR035895">
    <property type="entry name" value="HPr-like_sf"/>
</dbReference>
<dbReference type="SUPFAM" id="SSF55594">
    <property type="entry name" value="HPr-like"/>
    <property type="match status" value="1"/>
</dbReference>
<reference evidence="5 6" key="1">
    <citation type="submission" date="2018-10" db="EMBL/GenBank/DDBJ databases">
        <title>Genome Sequence of Cohnella sp.</title>
        <authorList>
            <person name="Srinivasan S."/>
            <person name="Kim M.K."/>
        </authorList>
    </citation>
    <scope>NUCLEOTIDE SEQUENCE [LARGE SCALE GENOMIC DNA]</scope>
    <source>
        <strain evidence="5 6">18JY8-7</strain>
    </source>
</reference>
<dbReference type="AlphaFoldDB" id="A0A3G3K3J9"/>
<evidence type="ECO:0000256" key="1">
    <source>
        <dbReference type="ARBA" id="ARBA00004496"/>
    </source>
</evidence>
<dbReference type="InterPro" id="IPR050399">
    <property type="entry name" value="HPr"/>
</dbReference>
<dbReference type="NCBIfam" id="TIGR01003">
    <property type="entry name" value="PTS_HPr_family"/>
    <property type="match status" value="1"/>
</dbReference>
<evidence type="ECO:0000259" key="4">
    <source>
        <dbReference type="PROSITE" id="PS51350"/>
    </source>
</evidence>
<dbReference type="RefSeq" id="WP_123043030.1">
    <property type="nucleotide sequence ID" value="NZ_CP033433.1"/>
</dbReference>
<accession>A0A3G3K3J9</accession>
<gene>
    <name evidence="5" type="ORF">EAV92_21780</name>
</gene>
<dbReference type="PANTHER" id="PTHR33705:SF2">
    <property type="entry name" value="PHOSPHOCARRIER PROTEIN NPR"/>
    <property type="match status" value="1"/>
</dbReference>
<evidence type="ECO:0000313" key="5">
    <source>
        <dbReference type="EMBL" id="AYQ74950.1"/>
    </source>
</evidence>
<dbReference type="KEGG" id="coh:EAV92_21780"/>
<dbReference type="PROSITE" id="PS51350">
    <property type="entry name" value="PTS_HPR_DOM"/>
    <property type="match status" value="1"/>
</dbReference>
<name>A0A3G3K3J9_9BACL</name>
<dbReference type="Pfam" id="PF00381">
    <property type="entry name" value="PTS-HPr"/>
    <property type="match status" value="1"/>
</dbReference>
<keyword evidence="3" id="KW-0598">Phosphotransferase system</keyword>
<dbReference type="EMBL" id="CP033433">
    <property type="protein sequence ID" value="AYQ74950.1"/>
    <property type="molecule type" value="Genomic_DNA"/>
</dbReference>
<dbReference type="GO" id="GO:0009401">
    <property type="term" value="P:phosphoenolpyruvate-dependent sugar phosphotransferase system"/>
    <property type="evidence" value="ECO:0007669"/>
    <property type="project" value="UniProtKB-KW"/>
</dbReference>
<proteinExistence type="predicted"/>